<protein>
    <submittedName>
        <fullName evidence="2">Uncharacterized protein</fullName>
    </submittedName>
</protein>
<dbReference type="Proteomes" id="UP000494256">
    <property type="component" value="Unassembled WGS sequence"/>
</dbReference>
<dbReference type="AlphaFoldDB" id="A0A8S1ABY1"/>
<gene>
    <name evidence="2" type="ORF">APLA_LOCUS9991</name>
</gene>
<feature type="signal peptide" evidence="1">
    <location>
        <begin position="1"/>
        <end position="20"/>
    </location>
</feature>
<evidence type="ECO:0000313" key="3">
    <source>
        <dbReference type="Proteomes" id="UP000494256"/>
    </source>
</evidence>
<accession>A0A8S1ABY1</accession>
<keyword evidence="1" id="KW-0732">Signal</keyword>
<dbReference type="EMBL" id="CADEBD010000312">
    <property type="protein sequence ID" value="CAB3242472.1"/>
    <property type="molecule type" value="Genomic_DNA"/>
</dbReference>
<comment type="caution">
    <text evidence="2">The sequence shown here is derived from an EMBL/GenBank/DDBJ whole genome shotgun (WGS) entry which is preliminary data.</text>
</comment>
<proteinExistence type="predicted"/>
<sequence length="137" mass="15823">MSKIMLLLFVFCTVFVAIYGKHLHPRSIVHFEEGIDDGTKAIDTNIDGMEIEMIRRIKPSWFVPVNNVLFFKSYPPCEDGFERDLRGVCREVWYSALKDDSVDEEYKKLAASPRGVTLQPFGGFYLVTHRAKIIRAY</sequence>
<reference evidence="2 3" key="1">
    <citation type="submission" date="2020-04" db="EMBL/GenBank/DDBJ databases">
        <authorList>
            <person name="Wallbank WR R."/>
            <person name="Pardo Diaz C."/>
            <person name="Kozak K."/>
            <person name="Martin S."/>
            <person name="Jiggins C."/>
            <person name="Moest M."/>
            <person name="Warren A I."/>
            <person name="Byers J.R.P. K."/>
            <person name="Montejo-Kovacevich G."/>
            <person name="Yen C E."/>
        </authorList>
    </citation>
    <scope>NUCLEOTIDE SEQUENCE [LARGE SCALE GENOMIC DNA]</scope>
</reference>
<feature type="chain" id="PRO_5035796604" evidence="1">
    <location>
        <begin position="21"/>
        <end position="137"/>
    </location>
</feature>
<name>A0A8S1ABY1_ARCPL</name>
<evidence type="ECO:0000313" key="2">
    <source>
        <dbReference type="EMBL" id="CAB3242472.1"/>
    </source>
</evidence>
<dbReference type="OrthoDB" id="5516033at2759"/>
<evidence type="ECO:0000256" key="1">
    <source>
        <dbReference type="SAM" id="SignalP"/>
    </source>
</evidence>
<organism evidence="2 3">
    <name type="scientific">Arctia plantaginis</name>
    <name type="common">Wood tiger moth</name>
    <name type="synonym">Phalaena plantaginis</name>
    <dbReference type="NCBI Taxonomy" id="874455"/>
    <lineage>
        <taxon>Eukaryota</taxon>
        <taxon>Metazoa</taxon>
        <taxon>Ecdysozoa</taxon>
        <taxon>Arthropoda</taxon>
        <taxon>Hexapoda</taxon>
        <taxon>Insecta</taxon>
        <taxon>Pterygota</taxon>
        <taxon>Neoptera</taxon>
        <taxon>Endopterygota</taxon>
        <taxon>Lepidoptera</taxon>
        <taxon>Glossata</taxon>
        <taxon>Ditrysia</taxon>
        <taxon>Noctuoidea</taxon>
        <taxon>Erebidae</taxon>
        <taxon>Arctiinae</taxon>
        <taxon>Arctia</taxon>
    </lineage>
</organism>